<feature type="region of interest" description="Disordered" evidence="2">
    <location>
        <begin position="135"/>
        <end position="155"/>
    </location>
</feature>
<dbReference type="InterPro" id="IPR053098">
    <property type="entry name" value="Petuviruses_polyprotein"/>
</dbReference>
<feature type="region of interest" description="Disordered" evidence="2">
    <location>
        <begin position="167"/>
        <end position="207"/>
    </location>
</feature>
<dbReference type="Proteomes" id="UP000682877">
    <property type="component" value="Chromosome 7"/>
</dbReference>
<feature type="coiled-coil region" evidence="1">
    <location>
        <begin position="83"/>
        <end position="131"/>
    </location>
</feature>
<evidence type="ECO:0000313" key="4">
    <source>
        <dbReference type="Proteomes" id="UP000682877"/>
    </source>
</evidence>
<proteinExistence type="predicted"/>
<keyword evidence="4" id="KW-1185">Reference proteome</keyword>
<dbReference type="PANTHER" id="PTHR48435:SF1">
    <property type="entry name" value="POLYPROTEIN"/>
    <property type="match status" value="1"/>
</dbReference>
<evidence type="ECO:0000313" key="3">
    <source>
        <dbReference type="EMBL" id="CAE6186949.1"/>
    </source>
</evidence>
<reference evidence="3" key="1">
    <citation type="submission" date="2021-01" db="EMBL/GenBank/DDBJ databases">
        <authorList>
            <person name="Bezrukov I."/>
        </authorList>
    </citation>
    <scope>NUCLEOTIDE SEQUENCE</scope>
</reference>
<accession>A0A8S2AWE9</accession>
<dbReference type="EMBL" id="LR999457">
    <property type="protein sequence ID" value="CAE6186949.1"/>
    <property type="molecule type" value="Genomic_DNA"/>
</dbReference>
<sequence length="956" mass="110404">MMIKMDFPPPKDFVKDNIVHTPKIVPNNINSSGPDELSQAEKVLNWQTENAFAQNQLLTTISHKVDQMSENNNRRFNSLQGAISEIQQKLSNLHHEMMAMAKQMKVDTSQFRSKEAEQTNLKYQLKDLQKKSYSPRFLSGYHDPKPKQPVPGFLSSDEAFTSRFGTTSISNFKTKPRRQKNSEFQVNPSKKPSLASSSSHESVQEEKKEDIAMIEFSMSKLLDNLAKTPDDERREFQIQSKEQQSQPIVTVNHISALSDSTSSVDESETEEYLPNQFAIGDESHIPKEEPIYEVASSDEEMGYETKGVPRKQFASKIMVFTFDDIPFEKWNSRLDEFHAWMTSEAITSPTDVVIQQFTSRLSGALKEWWNSLGEYRQQQVYQTTIPLLLGEIHREFVGTPDDYLSQQTKLYIRDLGQTIEEISIGQIQQQVFRTLDKLCKQKEFCYSDYDESSESSSEDEKDDCCFKIAQMPQEKEIQTPHLPEMPQEEELQTSHLPVTIFDPSRREKPVHAIAFIDTGAHTTIMNPKILSRTMWMPHQQDFRVANSGSLSVKLISKPITIELFPGCQVTKEVLGSSVPGKDLILGWDAYSGTKNTLADMLSRKPVKQETPHEIHMMASSSESKKTCYDFEADVPEDVHQLISRNKLHELLRTKIFSYQSTILSSYGVNCHHITPMGIHPDYPFAHLYRIENPNMPEEVLCFLWYLCAVYTVGIAFDIQWLYHYINTVQDKRDCFSTFLRWFSPLSVWSGKLRKSAKATNLTFKKLKRGGLNPFFNPHSIYFFHRPVKVNRKTSKILALPTLIHHGDFSRGVRPDFNLQDNEAYENFQTHAFHLNNSRQTFPIPFKPNWVHYPVDYQMQLDEDLQFYMMKFDKGIPNSSKEETTSQAISQDYCVDLFKDAQSPDDEVNVEDIEEKFKFCINVQPGEEARMLEGSYECPDDHYGCCEEHMLEFEMDH</sequence>
<keyword evidence="1" id="KW-0175">Coiled coil</keyword>
<feature type="compositionally biased region" description="Low complexity" evidence="2">
    <location>
        <begin position="189"/>
        <end position="201"/>
    </location>
</feature>
<dbReference type="AlphaFoldDB" id="A0A8S2AWE9"/>
<dbReference type="PANTHER" id="PTHR48435">
    <property type="entry name" value="POLYPROTEIN"/>
    <property type="match status" value="1"/>
</dbReference>
<gene>
    <name evidence="3" type="ORF">AARE701A_LOCUS18955</name>
</gene>
<evidence type="ECO:0000256" key="2">
    <source>
        <dbReference type="SAM" id="MobiDB-lite"/>
    </source>
</evidence>
<evidence type="ECO:0000256" key="1">
    <source>
        <dbReference type="SAM" id="Coils"/>
    </source>
</evidence>
<protein>
    <submittedName>
        <fullName evidence="3">Uncharacterized protein</fullName>
    </submittedName>
</protein>
<name>A0A8S2AWE9_ARAAE</name>
<organism evidence="3 4">
    <name type="scientific">Arabidopsis arenosa</name>
    <name type="common">Sand rock-cress</name>
    <name type="synonym">Cardaminopsis arenosa</name>
    <dbReference type="NCBI Taxonomy" id="38785"/>
    <lineage>
        <taxon>Eukaryota</taxon>
        <taxon>Viridiplantae</taxon>
        <taxon>Streptophyta</taxon>
        <taxon>Embryophyta</taxon>
        <taxon>Tracheophyta</taxon>
        <taxon>Spermatophyta</taxon>
        <taxon>Magnoliopsida</taxon>
        <taxon>eudicotyledons</taxon>
        <taxon>Gunneridae</taxon>
        <taxon>Pentapetalae</taxon>
        <taxon>rosids</taxon>
        <taxon>malvids</taxon>
        <taxon>Brassicales</taxon>
        <taxon>Brassicaceae</taxon>
        <taxon>Camelineae</taxon>
        <taxon>Arabidopsis</taxon>
    </lineage>
</organism>